<keyword evidence="2 3" id="KW-0378">Hydrolase</keyword>
<dbReference type="PROSITE" id="PS00122">
    <property type="entry name" value="CARBOXYLESTERASE_B_1"/>
    <property type="match status" value="1"/>
</dbReference>
<feature type="signal peptide" evidence="3">
    <location>
        <begin position="1"/>
        <end position="37"/>
    </location>
</feature>
<feature type="domain" description="Carboxylesterase type B" evidence="4">
    <location>
        <begin position="47"/>
        <end position="520"/>
    </location>
</feature>
<keyword evidence="3" id="KW-0732">Signal</keyword>
<dbReference type="GO" id="GO:0016787">
    <property type="term" value="F:hydrolase activity"/>
    <property type="evidence" value="ECO:0007669"/>
    <property type="project" value="UniProtKB-KW"/>
</dbReference>
<evidence type="ECO:0000256" key="2">
    <source>
        <dbReference type="ARBA" id="ARBA00022801"/>
    </source>
</evidence>
<protein>
    <recommendedName>
        <fullName evidence="3">Carboxylic ester hydrolase</fullName>
        <ecNumber evidence="3">3.1.1.-</ecNumber>
    </recommendedName>
</protein>
<accession>A0A2N7X7S9</accession>
<keyword evidence="6" id="KW-1185">Reference proteome</keyword>
<dbReference type="InterPro" id="IPR002018">
    <property type="entry name" value="CarbesteraseB"/>
</dbReference>
<evidence type="ECO:0000256" key="3">
    <source>
        <dbReference type="RuleBase" id="RU361235"/>
    </source>
</evidence>
<comment type="similarity">
    <text evidence="1 3">Belongs to the type-B carboxylesterase/lipase family.</text>
</comment>
<dbReference type="Pfam" id="PF00135">
    <property type="entry name" value="COesterase"/>
    <property type="match status" value="1"/>
</dbReference>
<evidence type="ECO:0000259" key="4">
    <source>
        <dbReference type="Pfam" id="PF00135"/>
    </source>
</evidence>
<dbReference type="STRING" id="863227.GCA_000373005_02706"/>
<dbReference type="Proteomes" id="UP000235777">
    <property type="component" value="Unassembled WGS sequence"/>
</dbReference>
<dbReference type="SUPFAM" id="SSF53474">
    <property type="entry name" value="alpha/beta-Hydrolases"/>
    <property type="match status" value="1"/>
</dbReference>
<name>A0A2N7X7S9_9BURK</name>
<dbReference type="InterPro" id="IPR019819">
    <property type="entry name" value="Carboxylesterase_B_CS"/>
</dbReference>
<evidence type="ECO:0000313" key="6">
    <source>
        <dbReference type="Proteomes" id="UP000235777"/>
    </source>
</evidence>
<dbReference type="AlphaFoldDB" id="A0A2N7X7S9"/>
<proteinExistence type="inferred from homology"/>
<comment type="caution">
    <text evidence="5">The sequence shown here is derived from an EMBL/GenBank/DDBJ whole genome shotgun (WGS) entry which is preliminary data.</text>
</comment>
<feature type="chain" id="PRO_5014493727" description="Carboxylic ester hydrolase" evidence="3">
    <location>
        <begin position="38"/>
        <end position="584"/>
    </location>
</feature>
<dbReference type="InterPro" id="IPR019826">
    <property type="entry name" value="Carboxylesterase_B_AS"/>
</dbReference>
<dbReference type="InterPro" id="IPR050309">
    <property type="entry name" value="Type-B_Carboxylest/Lipase"/>
</dbReference>
<dbReference type="PROSITE" id="PS00941">
    <property type="entry name" value="CARBOXYLESTERASE_B_2"/>
    <property type="match status" value="1"/>
</dbReference>
<dbReference type="InterPro" id="IPR029058">
    <property type="entry name" value="AB_hydrolase_fold"/>
</dbReference>
<organism evidence="5 6">
    <name type="scientific">Trinickia symbiotica</name>
    <dbReference type="NCBI Taxonomy" id="863227"/>
    <lineage>
        <taxon>Bacteria</taxon>
        <taxon>Pseudomonadati</taxon>
        <taxon>Pseudomonadota</taxon>
        <taxon>Betaproteobacteria</taxon>
        <taxon>Burkholderiales</taxon>
        <taxon>Burkholderiaceae</taxon>
        <taxon>Trinickia</taxon>
    </lineage>
</organism>
<sequence>MAPHHQGGKKMRFIVSRVVRRTAAAAALSLICTLPNAAGALPTSPSAEVRLNEGVVQGERIRVGNTDLHVFRGIPYAAPPIGELRWREPQPVGRWAGVRDAREFGPRCMQSSPFRPVFRSKEMSEDCLYLNVWAPAPGQDAREGKRPVLVYFHGGGFIGGDGSEGRYDGENFAARRLVVVTVNYRLGVFGFLAPPEAARESPHGTAGNYGLLDQVAALRWVRDNIAQFGGDPEQVTIAGNSAGSISVSAHMASPLSRGLFARAIGESGAAFAPLRPWSREEAERAAGYLAERVGATSLNQLRALPASTLLDATAETAKPIYRFWPHVDGHFLPESPESIFASGRQAPVPLLLGVNSQEGHFDQVLGGATPTPENWRASIGELFRDEANGALAFYPGKDDDEVMRSGTALATDLFVGHSTWRWMDLHRRTGRAPVYFYHYAHIRPPEVEVGTEQQHGPKPTIGAVHSAEIEYALGNLDKRPRYAWRPEDYKVSQAFSTYIAQFVRTGNPNRRQAENPLMYFSALGLTRKPNLLTPPNWPAVREEQDGLAQQVIRTTPYTSWNRDAPRHAFLQRFIESRDSPLSGD</sequence>
<dbReference type="Gene3D" id="3.40.50.1820">
    <property type="entry name" value="alpha/beta hydrolase"/>
    <property type="match status" value="1"/>
</dbReference>
<evidence type="ECO:0000313" key="5">
    <source>
        <dbReference type="EMBL" id="PMS37667.1"/>
    </source>
</evidence>
<dbReference type="EMBL" id="PNYC01000003">
    <property type="protein sequence ID" value="PMS37667.1"/>
    <property type="molecule type" value="Genomic_DNA"/>
</dbReference>
<dbReference type="EC" id="3.1.1.-" evidence="3"/>
<evidence type="ECO:0000256" key="1">
    <source>
        <dbReference type="ARBA" id="ARBA00005964"/>
    </source>
</evidence>
<reference evidence="5 6" key="1">
    <citation type="submission" date="2018-01" db="EMBL/GenBank/DDBJ databases">
        <title>Whole genome analyses suggest that Burkholderia sensu lato contains two further novel genera in the rhizoxinica-symbiotica group Mycetohabitans gen. nov., and Trinickia gen. nov.: implications for the evolution of diazotrophy and nodulation in the Burkholderiaceae.</title>
        <authorList>
            <person name="Estrada-de los Santos P."/>
            <person name="Palmer M."/>
            <person name="Chavez-Ramirez B."/>
            <person name="Beukes C."/>
            <person name="Steenkamp E.T."/>
            <person name="Hirsch A.M."/>
            <person name="Manyaka P."/>
            <person name="Maluk M."/>
            <person name="Lafos M."/>
            <person name="Crook M."/>
            <person name="Gross E."/>
            <person name="Simon M.F."/>
            <person name="Bueno dos Reis Junior F."/>
            <person name="Poole P.S."/>
            <person name="Venter S.N."/>
            <person name="James E.K."/>
        </authorList>
    </citation>
    <scope>NUCLEOTIDE SEQUENCE [LARGE SCALE GENOMIC DNA]</scope>
    <source>
        <strain evidence="5 6">JPY 581</strain>
    </source>
</reference>
<gene>
    <name evidence="5" type="ORF">C0Z20_06855</name>
</gene>
<dbReference type="PANTHER" id="PTHR11559">
    <property type="entry name" value="CARBOXYLESTERASE"/>
    <property type="match status" value="1"/>
</dbReference>